<feature type="non-terminal residue" evidence="2">
    <location>
        <position position="95"/>
    </location>
</feature>
<feature type="region of interest" description="Disordered" evidence="1">
    <location>
        <begin position="43"/>
        <end position="67"/>
    </location>
</feature>
<dbReference type="AlphaFoldDB" id="E9CQY5"/>
<evidence type="ECO:0000313" key="2">
    <source>
        <dbReference type="EMBL" id="EFW11035.1"/>
    </source>
</evidence>
<feature type="compositionally biased region" description="Basic and acidic residues" evidence="1">
    <location>
        <begin position="43"/>
        <end position="61"/>
    </location>
</feature>
<dbReference type="EMBL" id="GL636467">
    <property type="protein sequence ID" value="EFW11035.1"/>
    <property type="molecule type" value="Genomic_DNA"/>
</dbReference>
<gene>
    <name evidence="2" type="ORF">SSYM_0316</name>
</gene>
<keyword evidence="3" id="KW-1185">Reference proteome</keyword>
<accession>E9CQY5</accession>
<dbReference type="HOGENOM" id="CLU_2377900_0_0_6"/>
<organism evidence="2 3">
    <name type="scientific">Serratia symbiotica str. Tucson</name>
    <dbReference type="NCBI Taxonomy" id="914128"/>
    <lineage>
        <taxon>Bacteria</taxon>
        <taxon>Pseudomonadati</taxon>
        <taxon>Pseudomonadota</taxon>
        <taxon>Gammaproteobacteria</taxon>
        <taxon>Enterobacterales</taxon>
        <taxon>Yersiniaceae</taxon>
        <taxon>Serratia</taxon>
        <taxon>Serratia symbiotica</taxon>
    </lineage>
</organism>
<name>E9CQY5_9GAMM</name>
<reference evidence="3" key="1">
    <citation type="journal article" date="2011" name="Genome Biol. Evol.">
        <title>Massive genomic decay in Serratia symbiotica, a recently evolved symbiont of aphids.</title>
        <authorList>
            <person name="Burke G.R."/>
            <person name="Moran N.A."/>
        </authorList>
    </citation>
    <scope>NUCLEOTIDE SEQUENCE [LARGE SCALE GENOMIC DNA]</scope>
    <source>
        <strain evidence="3">Tucson</strain>
    </source>
</reference>
<evidence type="ECO:0000256" key="1">
    <source>
        <dbReference type="SAM" id="MobiDB-lite"/>
    </source>
</evidence>
<evidence type="ECO:0000313" key="3">
    <source>
        <dbReference type="Proteomes" id="UP000013568"/>
    </source>
</evidence>
<proteinExistence type="predicted"/>
<sequence length="95" mass="10826">MSEQEDKTPDEIMRELAEKAQKTKLSDKSITPAEMTTAELEKTLKSEKEQALSEKNNEKKRSAFQPEVTQLKKENKDRFLKGMIALILAVIVLGF</sequence>
<dbReference type="Proteomes" id="UP000013568">
    <property type="component" value="Unassembled WGS sequence"/>
</dbReference>
<protein>
    <submittedName>
        <fullName evidence="2">Uncharacterized protein</fullName>
    </submittedName>
</protein>